<dbReference type="GO" id="GO:0046872">
    <property type="term" value="F:metal ion binding"/>
    <property type="evidence" value="ECO:0007669"/>
    <property type="project" value="InterPro"/>
</dbReference>
<name>A0A366Y153_9BACI</name>
<dbReference type="OrthoDB" id="2428971at2"/>
<evidence type="ECO:0000313" key="2">
    <source>
        <dbReference type="Proteomes" id="UP000253314"/>
    </source>
</evidence>
<dbReference type="RefSeq" id="WP_113805432.1">
    <property type="nucleotide sequence ID" value="NZ_QOCW01000006.1"/>
</dbReference>
<dbReference type="SUPFAM" id="SSF55008">
    <property type="entry name" value="HMA, heavy metal-associated domain"/>
    <property type="match status" value="1"/>
</dbReference>
<dbReference type="InterPro" id="IPR036163">
    <property type="entry name" value="HMA_dom_sf"/>
</dbReference>
<keyword evidence="2" id="KW-1185">Reference proteome</keyword>
<comment type="caution">
    <text evidence="1">The sequence shown here is derived from an EMBL/GenBank/DDBJ whole genome shotgun (WGS) entry which is preliminary data.</text>
</comment>
<proteinExistence type="predicted"/>
<evidence type="ECO:0000313" key="1">
    <source>
        <dbReference type="EMBL" id="RBW70143.1"/>
    </source>
</evidence>
<gene>
    <name evidence="1" type="ORF">DS031_08105</name>
</gene>
<dbReference type="Proteomes" id="UP000253314">
    <property type="component" value="Unassembled WGS sequence"/>
</dbReference>
<reference evidence="1 2" key="1">
    <citation type="submission" date="2018-07" db="EMBL/GenBank/DDBJ databases">
        <title>Lottiidibacillus patelloidae gen. nov., sp. nov., isolated from the intestinal tract of a marine limpet and the reclassification of B. taeanensis BH030017T, B. algicola KMM 3737T and B. hwajinpoensis SW-72T as genus Lottiidibacillus.</title>
        <authorList>
            <person name="Liu R."/>
            <person name="Huang Z."/>
        </authorList>
    </citation>
    <scope>NUCLEOTIDE SEQUENCE [LARGE SCALE GENOMIC DNA]</scope>
    <source>
        <strain evidence="1 2">BH030017</strain>
    </source>
</reference>
<protein>
    <submittedName>
        <fullName evidence="1">Uncharacterized protein</fullName>
    </submittedName>
</protein>
<accession>A0A366Y153</accession>
<organism evidence="1 2">
    <name type="scientific">Bacillus taeanensis</name>
    <dbReference type="NCBI Taxonomy" id="273032"/>
    <lineage>
        <taxon>Bacteria</taxon>
        <taxon>Bacillati</taxon>
        <taxon>Bacillota</taxon>
        <taxon>Bacilli</taxon>
        <taxon>Bacillales</taxon>
        <taxon>Bacillaceae</taxon>
        <taxon>Bacillus</taxon>
    </lineage>
</organism>
<sequence>MEDMTVYIKEATKEKPIQTLEEILIGMNGVERALVDIEDGEVKITYNENEIAQDHILNRIKNHGLHIQ</sequence>
<dbReference type="AlphaFoldDB" id="A0A366Y153"/>
<dbReference type="EMBL" id="QOCW01000006">
    <property type="protein sequence ID" value="RBW70143.1"/>
    <property type="molecule type" value="Genomic_DNA"/>
</dbReference>
<dbReference type="Gene3D" id="3.30.70.100">
    <property type="match status" value="1"/>
</dbReference>